<dbReference type="GeneTree" id="ENSGT00940000154928"/>
<dbReference type="EMBL" id="AYCK01003343">
    <property type="status" value="NOT_ANNOTATED_CDS"/>
    <property type="molecule type" value="Genomic_DNA"/>
</dbReference>
<evidence type="ECO:0000256" key="9">
    <source>
        <dbReference type="ARBA" id="ARBA00022843"/>
    </source>
</evidence>
<keyword evidence="14" id="KW-0804">Transcription</keyword>
<dbReference type="PROSITE" id="PS51936">
    <property type="entry name" value="POU_4"/>
    <property type="match status" value="1"/>
</dbReference>
<evidence type="ECO:0000256" key="17">
    <source>
        <dbReference type="ARBA" id="ARBA00064808"/>
    </source>
</evidence>
<dbReference type="STRING" id="48698.ENSPFOP00000017997"/>
<keyword evidence="8" id="KW-0597">Phosphoprotein</keyword>
<dbReference type="PROSITE" id="PS50071">
    <property type="entry name" value="HOMEOBOX_2"/>
    <property type="match status" value="1"/>
</dbReference>
<evidence type="ECO:0000256" key="18">
    <source>
        <dbReference type="ARBA" id="ARBA00072740"/>
    </source>
</evidence>
<dbReference type="AlphaFoldDB" id="A0A087YIZ4"/>
<dbReference type="GO" id="GO:0015030">
    <property type="term" value="C:Cajal body"/>
    <property type="evidence" value="ECO:0007669"/>
    <property type="project" value="UniProtKB-SubCell"/>
</dbReference>
<dbReference type="PANTHER" id="PTHR14618">
    <property type="entry name" value="HOMEODOX-CONTAINING PROTEIN 1 HMBOX1"/>
    <property type="match status" value="1"/>
</dbReference>
<dbReference type="GO" id="GO:0044877">
    <property type="term" value="F:protein-containing complex binding"/>
    <property type="evidence" value="ECO:0007669"/>
    <property type="project" value="UniProtKB-ARBA"/>
</dbReference>
<keyword evidence="9" id="KW-0832">Ubl conjugation</keyword>
<evidence type="ECO:0000256" key="15">
    <source>
        <dbReference type="ARBA" id="ARBA00023242"/>
    </source>
</evidence>
<feature type="domain" description="HNF-p1" evidence="23">
    <location>
        <begin position="22"/>
        <end position="53"/>
    </location>
</feature>
<feature type="domain" description="POU-specific atypical" evidence="22">
    <location>
        <begin position="158"/>
        <end position="254"/>
    </location>
</feature>
<organism evidence="24 25">
    <name type="scientific">Poecilia formosa</name>
    <name type="common">Amazon molly</name>
    <name type="synonym">Limia formosa</name>
    <dbReference type="NCBI Taxonomy" id="48698"/>
    <lineage>
        <taxon>Eukaryota</taxon>
        <taxon>Metazoa</taxon>
        <taxon>Chordata</taxon>
        <taxon>Craniata</taxon>
        <taxon>Vertebrata</taxon>
        <taxon>Euteleostomi</taxon>
        <taxon>Actinopterygii</taxon>
        <taxon>Neopterygii</taxon>
        <taxon>Teleostei</taxon>
        <taxon>Neoteleostei</taxon>
        <taxon>Acanthomorphata</taxon>
        <taxon>Ovalentaria</taxon>
        <taxon>Atherinomorphae</taxon>
        <taxon>Cyprinodontiformes</taxon>
        <taxon>Poeciliidae</taxon>
        <taxon>Poeciliinae</taxon>
        <taxon>Poecilia</taxon>
    </lineage>
</organism>
<evidence type="ECO:0000256" key="20">
    <source>
        <dbReference type="SAM" id="MobiDB-lite"/>
    </source>
</evidence>
<dbReference type="SMART" id="SM00389">
    <property type="entry name" value="HOX"/>
    <property type="match status" value="1"/>
</dbReference>
<dbReference type="Gene3D" id="1.10.260.40">
    <property type="entry name" value="lambda repressor-like DNA-binding domains"/>
    <property type="match status" value="1"/>
</dbReference>
<keyword evidence="6" id="KW-0963">Cytoplasm</keyword>
<evidence type="ECO:0000256" key="3">
    <source>
        <dbReference type="ARBA" id="ARBA00004496"/>
    </source>
</evidence>
<feature type="DNA-binding region" description="Homeobox" evidence="19">
    <location>
        <begin position="286"/>
        <end position="360"/>
    </location>
</feature>
<proteinExistence type="predicted"/>
<dbReference type="EMBL" id="AYCK01003344">
    <property type="status" value="NOT_ANNOTATED_CDS"/>
    <property type="molecule type" value="Genomic_DNA"/>
</dbReference>
<evidence type="ECO:0000256" key="2">
    <source>
        <dbReference type="ARBA" id="ARBA00004408"/>
    </source>
</evidence>
<evidence type="ECO:0000313" key="24">
    <source>
        <dbReference type="Ensembl" id="ENSPFOP00000017997.2"/>
    </source>
</evidence>
<accession>A0A087YIZ4</accession>
<evidence type="ECO:0000313" key="25">
    <source>
        <dbReference type="Proteomes" id="UP000028760"/>
    </source>
</evidence>
<evidence type="ECO:0000256" key="8">
    <source>
        <dbReference type="ARBA" id="ARBA00022553"/>
    </source>
</evidence>
<reference evidence="25" key="1">
    <citation type="submission" date="2013-10" db="EMBL/GenBank/DDBJ databases">
        <authorList>
            <person name="Schartl M."/>
            <person name="Warren W."/>
        </authorList>
    </citation>
    <scope>NUCLEOTIDE SEQUENCE [LARGE SCALE GENOMIC DNA]</scope>
    <source>
        <strain evidence="25">female</strain>
    </source>
</reference>
<dbReference type="Gene3D" id="1.10.10.60">
    <property type="entry name" value="Homeodomain-like"/>
    <property type="match status" value="1"/>
</dbReference>
<evidence type="ECO:0000259" key="22">
    <source>
        <dbReference type="PROSITE" id="PS51936"/>
    </source>
</evidence>
<feature type="compositionally biased region" description="Acidic residues" evidence="20">
    <location>
        <begin position="384"/>
        <end position="396"/>
    </location>
</feature>
<evidence type="ECO:0000259" key="23">
    <source>
        <dbReference type="PROSITE" id="PS51937"/>
    </source>
</evidence>
<keyword evidence="12 19" id="KW-0238">DNA-binding</keyword>
<dbReference type="GO" id="GO:0000781">
    <property type="term" value="C:chromosome, telomeric region"/>
    <property type="evidence" value="ECO:0007669"/>
    <property type="project" value="UniProtKB-SubCell"/>
</dbReference>
<evidence type="ECO:0000256" key="7">
    <source>
        <dbReference type="ARBA" id="ARBA00022499"/>
    </source>
</evidence>
<name>A0A087YIZ4_POEFO</name>
<dbReference type="GO" id="GO:0007004">
    <property type="term" value="P:telomere maintenance via telomerase"/>
    <property type="evidence" value="ECO:0007669"/>
    <property type="project" value="UniProtKB-ARBA"/>
</dbReference>
<dbReference type="PROSITE" id="PS51937">
    <property type="entry name" value="HNF_P1"/>
    <property type="match status" value="1"/>
</dbReference>
<dbReference type="GO" id="GO:0005737">
    <property type="term" value="C:cytoplasm"/>
    <property type="evidence" value="ECO:0007669"/>
    <property type="project" value="UniProtKB-SubCell"/>
</dbReference>
<dbReference type="InterPro" id="IPR044869">
    <property type="entry name" value="HNF-1_POU"/>
</dbReference>
<evidence type="ECO:0000256" key="1">
    <source>
        <dbReference type="ARBA" id="ARBA00004322"/>
    </source>
</evidence>
<feature type="compositionally biased region" description="Polar residues" evidence="20">
    <location>
        <begin position="423"/>
        <end position="436"/>
    </location>
</feature>
<dbReference type="CDD" id="cd00093">
    <property type="entry name" value="HTH_XRE"/>
    <property type="match status" value="1"/>
</dbReference>
<feature type="compositionally biased region" description="Low complexity" evidence="20">
    <location>
        <begin position="70"/>
        <end position="94"/>
    </location>
</feature>
<keyword evidence="15 19" id="KW-0539">Nucleus</keyword>
<sequence>MVRSNFELFLIFMFSRMFQQSEEPRFTIEQIDLLQRLRRTGITQVEVLHALDTLDHLDRQNGHKQARKASYLPPSSSLSSSNSVSASSSTTSASTQTVFPDNRLSLSPGNNLDTASPPLPVPTALPVVVQNGLGAVANGKLSPPRFPLAVVGGSVTAPGFGFEASEEDLDLDDKVEFLMRRDSSVIKEEIKSFLANRRISQAVVAQVTGISQSRISHWLLQQGSDLSEQKKRAFFRWYQLEKTNPVCVTTGATLAMRAAPLALEDMMDWHQTPPPFASAPGGFRLRRGSRFTWRKECLAVMESYFSDNQYPDEAKREEIATACNAVIQKPGKKLSDLERVTSLKVYNWFANRRKDIKRRANIEAAILESHGIEVESPGGQSNGDEVDGNDFPDQDDPGLHVVLSEPQDPATSEKTAAGRGSPASANQADAGNQIKTESVDDD</sequence>
<keyword evidence="10" id="KW-0779">Telomere</keyword>
<evidence type="ECO:0000256" key="16">
    <source>
        <dbReference type="ARBA" id="ARBA00059255"/>
    </source>
</evidence>
<keyword evidence="25" id="KW-1185">Reference proteome</keyword>
<evidence type="ECO:0000256" key="19">
    <source>
        <dbReference type="PROSITE-ProRule" id="PRU00108"/>
    </source>
</evidence>
<dbReference type="GO" id="GO:0016605">
    <property type="term" value="C:PML body"/>
    <property type="evidence" value="ECO:0007669"/>
    <property type="project" value="UniProtKB-SubCell"/>
</dbReference>
<evidence type="ECO:0000256" key="11">
    <source>
        <dbReference type="ARBA" id="ARBA00023015"/>
    </source>
</evidence>
<dbReference type="SUPFAM" id="SSF47413">
    <property type="entry name" value="lambda repressor-like DNA-binding domains"/>
    <property type="match status" value="1"/>
</dbReference>
<keyword evidence="13 19" id="KW-0371">Homeobox</keyword>
<feature type="compositionally biased region" description="Polar residues" evidence="20">
    <location>
        <begin position="95"/>
        <end position="113"/>
    </location>
</feature>
<feature type="region of interest" description="Disordered" evidence="20">
    <location>
        <begin position="62"/>
        <end position="118"/>
    </location>
</feature>
<comment type="subcellular location">
    <subcellularLocation>
        <location evidence="4">Chromosome</location>
        <location evidence="4">Telomere</location>
    </subcellularLocation>
    <subcellularLocation>
        <location evidence="3">Cytoplasm</location>
    </subcellularLocation>
    <subcellularLocation>
        <location evidence="2">Nucleus</location>
        <location evidence="2">Cajal body</location>
    </subcellularLocation>
    <subcellularLocation>
        <location evidence="1">Nucleus</location>
        <location evidence="1">PML body</location>
    </subcellularLocation>
</comment>
<dbReference type="InterPro" id="IPR010982">
    <property type="entry name" value="Lambda_DNA-bd_dom_sf"/>
</dbReference>
<dbReference type="InterPro" id="IPR001356">
    <property type="entry name" value="HD"/>
</dbReference>
<dbReference type="InterPro" id="IPR040363">
    <property type="entry name" value="HMBOX1"/>
</dbReference>
<dbReference type="GO" id="GO:0045893">
    <property type="term" value="P:positive regulation of DNA-templated transcription"/>
    <property type="evidence" value="ECO:0007669"/>
    <property type="project" value="InterPro"/>
</dbReference>
<evidence type="ECO:0000256" key="6">
    <source>
        <dbReference type="ARBA" id="ARBA00022490"/>
    </source>
</evidence>
<evidence type="ECO:0000256" key="10">
    <source>
        <dbReference type="ARBA" id="ARBA00022895"/>
    </source>
</evidence>
<evidence type="ECO:0000256" key="4">
    <source>
        <dbReference type="ARBA" id="ARBA00004574"/>
    </source>
</evidence>
<dbReference type="Proteomes" id="UP000028760">
    <property type="component" value="Unassembled WGS sequence"/>
</dbReference>
<keyword evidence="5" id="KW-0158">Chromosome</keyword>
<dbReference type="FunFam" id="1.10.10.60:FF:000038">
    <property type="entry name" value="Homeobox-containing protein 1 isoform X2"/>
    <property type="match status" value="1"/>
</dbReference>
<dbReference type="Pfam" id="PF00046">
    <property type="entry name" value="Homeodomain"/>
    <property type="match status" value="1"/>
</dbReference>
<dbReference type="Pfam" id="PF04814">
    <property type="entry name" value="HNF-1_N"/>
    <property type="match status" value="1"/>
</dbReference>
<comment type="subunit">
    <text evidence="17">Associates with the telomerase holoenzyme complex. Interacts with DKC1, XRCC6 and COIL.</text>
</comment>
<comment type="function">
    <text evidence="16">Binds directly to 5'-TTAGGG-3' repeats in telomeric DNA. Associates with the telomerase complex at sites of active telomere processing and positively regulates telomere elongation. Important for TERT binding to chromatin, indicating a role in recruitment of the telomerase complex to telomeres. Also plays a role in the alternative lengthening of telomeres (ALT) pathway in telomerase-negative cells where it promotes formation and/or maintenance of ALT-associated promyelocytic leukemia bodies (APBs). Enhances formation of telomere C-circles in ALT cells, suggesting a possible role in telomere recombination. Might also be involved in the DNA damage response at telomeres.</text>
</comment>
<feature type="region of interest" description="Disordered" evidence="20">
    <location>
        <begin position="371"/>
        <end position="442"/>
    </location>
</feature>
<dbReference type="PANTHER" id="PTHR14618:SF4">
    <property type="entry name" value="HOMEOBOX-CONTAINING PROTEIN 1 ISOFORM X1-RELATED"/>
    <property type="match status" value="1"/>
</dbReference>
<reference evidence="24" key="2">
    <citation type="submission" date="2025-08" db="UniProtKB">
        <authorList>
            <consortium name="Ensembl"/>
        </authorList>
    </citation>
    <scope>IDENTIFICATION</scope>
</reference>
<dbReference type="GO" id="GO:0003691">
    <property type="term" value="F:double-stranded telomeric DNA binding"/>
    <property type="evidence" value="ECO:0007669"/>
    <property type="project" value="InterPro"/>
</dbReference>
<dbReference type="OMA" id="THKPSYM"/>
<dbReference type="SUPFAM" id="SSF46689">
    <property type="entry name" value="Homeodomain-like"/>
    <property type="match status" value="1"/>
</dbReference>
<dbReference type="Ensembl" id="ENSPFOT00000018019.2">
    <property type="protein sequence ID" value="ENSPFOP00000017997.2"/>
    <property type="gene ID" value="ENSPFOG00000017886.2"/>
</dbReference>
<keyword evidence="11" id="KW-0805">Transcription regulation</keyword>
<dbReference type="InterPro" id="IPR009057">
    <property type="entry name" value="Homeodomain-like_sf"/>
</dbReference>
<dbReference type="InterPro" id="IPR006899">
    <property type="entry name" value="HNF-1_N"/>
</dbReference>
<evidence type="ECO:0000256" key="14">
    <source>
        <dbReference type="ARBA" id="ARBA00023163"/>
    </source>
</evidence>
<dbReference type="InterPro" id="IPR044866">
    <property type="entry name" value="HNF_P1"/>
</dbReference>
<feature type="domain" description="Homeobox" evidence="21">
    <location>
        <begin position="284"/>
        <end position="359"/>
    </location>
</feature>
<dbReference type="InterPro" id="IPR001387">
    <property type="entry name" value="Cro/C1-type_HTH"/>
</dbReference>
<evidence type="ECO:0000259" key="21">
    <source>
        <dbReference type="PROSITE" id="PS50071"/>
    </source>
</evidence>
<evidence type="ECO:0000256" key="13">
    <source>
        <dbReference type="ARBA" id="ARBA00023155"/>
    </source>
</evidence>
<evidence type="ECO:0000256" key="12">
    <source>
        <dbReference type="ARBA" id="ARBA00023125"/>
    </source>
</evidence>
<keyword evidence="7" id="KW-1017">Isopeptide bond</keyword>
<dbReference type="eggNOG" id="ENOG502QQSR">
    <property type="taxonomic scope" value="Eukaryota"/>
</dbReference>
<dbReference type="FunFam" id="1.10.260.40:FF:000011">
    <property type="entry name" value="homeobox-containing protein 1 isoform X2"/>
    <property type="match status" value="1"/>
</dbReference>
<reference evidence="24" key="3">
    <citation type="submission" date="2025-09" db="UniProtKB">
        <authorList>
            <consortium name="Ensembl"/>
        </authorList>
    </citation>
    <scope>IDENTIFICATION</scope>
</reference>
<evidence type="ECO:0000256" key="5">
    <source>
        <dbReference type="ARBA" id="ARBA00022454"/>
    </source>
</evidence>
<protein>
    <recommendedName>
        <fullName evidence="18">Homeobox-containing protein 1</fullName>
    </recommendedName>
</protein>
<dbReference type="CDD" id="cd00086">
    <property type="entry name" value="homeodomain"/>
    <property type="match status" value="1"/>
</dbReference>